<evidence type="ECO:0000313" key="2">
    <source>
        <dbReference type="EMBL" id="MCC4234433.1"/>
    </source>
</evidence>
<dbReference type="InterPro" id="IPR029063">
    <property type="entry name" value="SAM-dependent_MTases_sf"/>
</dbReference>
<dbReference type="EMBL" id="JAJGNP010000020">
    <property type="protein sequence ID" value="MCC4234433.1"/>
    <property type="molecule type" value="Genomic_DNA"/>
</dbReference>
<name>A0ABS8H7L8_9SPHN</name>
<organism evidence="2 3">
    <name type="scientific">Sphingobium soli</name>
    <dbReference type="NCBI Taxonomy" id="1591116"/>
    <lineage>
        <taxon>Bacteria</taxon>
        <taxon>Pseudomonadati</taxon>
        <taxon>Pseudomonadota</taxon>
        <taxon>Alphaproteobacteria</taxon>
        <taxon>Sphingomonadales</taxon>
        <taxon>Sphingomonadaceae</taxon>
        <taxon>Sphingobium</taxon>
    </lineage>
</organism>
<dbReference type="GO" id="GO:0008168">
    <property type="term" value="F:methyltransferase activity"/>
    <property type="evidence" value="ECO:0007669"/>
    <property type="project" value="UniProtKB-KW"/>
</dbReference>
<feature type="domain" description="Methyltransferase" evidence="1">
    <location>
        <begin position="46"/>
        <end position="135"/>
    </location>
</feature>
<comment type="caution">
    <text evidence="2">The sequence shown here is derived from an EMBL/GenBank/DDBJ whole genome shotgun (WGS) entry which is preliminary data.</text>
</comment>
<protein>
    <submittedName>
        <fullName evidence="2">Class I SAM-dependent methyltransferase</fullName>
    </submittedName>
</protein>
<dbReference type="GO" id="GO:0032259">
    <property type="term" value="P:methylation"/>
    <property type="evidence" value="ECO:0007669"/>
    <property type="project" value="UniProtKB-KW"/>
</dbReference>
<keyword evidence="3" id="KW-1185">Reference proteome</keyword>
<sequence>MTQPIQTAAYWDETADAYIVGAEPFTAQFCRDAVALAEIETGMSLLDIATGPGALALAAAAEGAQVTAIDFSATMIDRLAGRSDGLAITARQTNGQALDLSSDSFDRVCSVFGVPLFPDWRAGLAEMARVLRPGGLAVLGVAANPYGFGPNQLLAEARLALWPDIAIDMDMPGMMALHEGDCIIAACEAAGQAHVTLHSRTHDIVLPAGILTHDSAMIGSNPLIAGLSESERRAVIAQAQTMLDPWRDGDLIRMPGKAHLAVATKPGNKGRAAA</sequence>
<evidence type="ECO:0000313" key="3">
    <source>
        <dbReference type="Proteomes" id="UP001198830"/>
    </source>
</evidence>
<dbReference type="PANTHER" id="PTHR42912:SF80">
    <property type="entry name" value="METHYLTRANSFERASE DOMAIN-CONTAINING PROTEIN"/>
    <property type="match status" value="1"/>
</dbReference>
<evidence type="ECO:0000259" key="1">
    <source>
        <dbReference type="Pfam" id="PF13649"/>
    </source>
</evidence>
<dbReference type="Proteomes" id="UP001198830">
    <property type="component" value="Unassembled WGS sequence"/>
</dbReference>
<dbReference type="Pfam" id="PF13649">
    <property type="entry name" value="Methyltransf_25"/>
    <property type="match status" value="1"/>
</dbReference>
<dbReference type="SUPFAM" id="SSF53335">
    <property type="entry name" value="S-adenosyl-L-methionine-dependent methyltransferases"/>
    <property type="match status" value="1"/>
</dbReference>
<dbReference type="CDD" id="cd02440">
    <property type="entry name" value="AdoMet_MTases"/>
    <property type="match status" value="1"/>
</dbReference>
<reference evidence="2 3" key="1">
    <citation type="submission" date="2021-10" db="EMBL/GenBank/DDBJ databases">
        <title>The diversity and Nitrogen Metabolism of Culturable Nitrate-Utilizing Bacteria Within the Oxygen Minimum Zone of the Changjiang (Yangtze River)Estuary.</title>
        <authorList>
            <person name="Zhang D."/>
            <person name="Zheng J."/>
            <person name="Liu S."/>
            <person name="He W."/>
        </authorList>
    </citation>
    <scope>NUCLEOTIDE SEQUENCE [LARGE SCALE GENOMIC DNA]</scope>
    <source>
        <strain evidence="2 3">FXH275-2</strain>
    </source>
</reference>
<dbReference type="InterPro" id="IPR050508">
    <property type="entry name" value="Methyltransf_Superfamily"/>
</dbReference>
<keyword evidence="2" id="KW-0808">Transferase</keyword>
<gene>
    <name evidence="2" type="ORF">LL253_17300</name>
</gene>
<proteinExistence type="predicted"/>
<accession>A0ABS8H7L8</accession>
<dbReference type="InterPro" id="IPR041698">
    <property type="entry name" value="Methyltransf_25"/>
</dbReference>
<dbReference type="Gene3D" id="3.40.50.150">
    <property type="entry name" value="Vaccinia Virus protein VP39"/>
    <property type="match status" value="1"/>
</dbReference>
<dbReference type="RefSeq" id="WP_228227939.1">
    <property type="nucleotide sequence ID" value="NZ_JAJGNP010000020.1"/>
</dbReference>
<keyword evidence="2" id="KW-0489">Methyltransferase</keyword>
<dbReference type="PANTHER" id="PTHR42912">
    <property type="entry name" value="METHYLTRANSFERASE"/>
    <property type="match status" value="1"/>
</dbReference>